<evidence type="ECO:0000313" key="2">
    <source>
        <dbReference type="EMBL" id="KAJ9681221.1"/>
    </source>
</evidence>
<reference evidence="2 3" key="1">
    <citation type="journal article" date="2023" name="BMC Biotechnol.">
        <title>Vitis rotundifolia cv Carlos genome sequencing.</title>
        <authorList>
            <person name="Huff M."/>
            <person name="Hulse-Kemp A."/>
            <person name="Scheffler B."/>
            <person name="Youngblood R."/>
            <person name="Simpson S."/>
            <person name="Babiker E."/>
            <person name="Staton M."/>
        </authorList>
    </citation>
    <scope>NUCLEOTIDE SEQUENCE [LARGE SCALE GENOMIC DNA]</scope>
    <source>
        <tissue evidence="2">Leaf</tissue>
    </source>
</reference>
<protein>
    <recommendedName>
        <fullName evidence="1">KIB1-4 beta-propeller domain-containing protein</fullName>
    </recommendedName>
</protein>
<organism evidence="2 3">
    <name type="scientific">Vitis rotundifolia</name>
    <name type="common">Muscadine grape</name>
    <dbReference type="NCBI Taxonomy" id="103349"/>
    <lineage>
        <taxon>Eukaryota</taxon>
        <taxon>Viridiplantae</taxon>
        <taxon>Streptophyta</taxon>
        <taxon>Embryophyta</taxon>
        <taxon>Tracheophyta</taxon>
        <taxon>Spermatophyta</taxon>
        <taxon>Magnoliopsida</taxon>
        <taxon>eudicotyledons</taxon>
        <taxon>Gunneridae</taxon>
        <taxon>Pentapetalae</taxon>
        <taxon>rosids</taxon>
        <taxon>Vitales</taxon>
        <taxon>Vitaceae</taxon>
        <taxon>Viteae</taxon>
        <taxon>Vitis</taxon>
    </lineage>
</organism>
<sequence length="490" mass="56436">MALPSNSGWASLPKNLLDTILDNLVPMADCIRFGAVCKEWQCVASENFQQVRSNHKHDRPHQQQVPLLMVPTTDNSTDRRCLYDVTRKSLCEFQLKIPYNIRCGGCSHGWLILVEESFEVTLFNPFSGKAIHLPPLKRLVFEKRYRDEFEEMSALPHLQMFEYEKRMREECDEEEIEYVPDLDEIDNEEDIEYVPNLDEIELEGHNQEEEESEGEIEQVEGDADFNAERLHQSDYSIVRGVLSTDPDVNMNDYVLMVIYGLKKRLAFIKPGDKHWTYIDKNVCPFFKSTNSEYIELYPRLGLYHWKDIICSNGLFYVLDHLGVLLSCDVSSNLKLKRFTAVDTDTLHRNAGHKTYLVESPEGDLLRAIRIGDDESDSMTTIGFMIYKLVDSLENPKWSKVNSLGDVSLFLGDNHSTSVRASDFTGCQPNSIFLCDDFFEFYYLHGGPTDIGVCDLHDGTIRRHYSLHPSQKLMPPPLWILPKFVCNNISS</sequence>
<evidence type="ECO:0000259" key="1">
    <source>
        <dbReference type="Pfam" id="PF03478"/>
    </source>
</evidence>
<dbReference type="InterPro" id="IPR005174">
    <property type="entry name" value="KIB1-4_b-propeller"/>
</dbReference>
<dbReference type="PANTHER" id="PTHR44259">
    <property type="entry name" value="OS07G0183000 PROTEIN-RELATED"/>
    <property type="match status" value="1"/>
</dbReference>
<dbReference type="EMBL" id="JARBHA010000015">
    <property type="protein sequence ID" value="KAJ9681221.1"/>
    <property type="molecule type" value="Genomic_DNA"/>
</dbReference>
<dbReference type="Pfam" id="PF03478">
    <property type="entry name" value="Beta-prop_KIB1-4"/>
    <property type="match status" value="1"/>
</dbReference>
<dbReference type="InterPro" id="IPR036047">
    <property type="entry name" value="F-box-like_dom_sf"/>
</dbReference>
<evidence type="ECO:0000313" key="3">
    <source>
        <dbReference type="Proteomes" id="UP001168098"/>
    </source>
</evidence>
<dbReference type="Proteomes" id="UP001168098">
    <property type="component" value="Unassembled WGS sequence"/>
</dbReference>
<accession>A0AA39DEN0</accession>
<proteinExistence type="predicted"/>
<dbReference type="PANTHER" id="PTHR44259:SF114">
    <property type="entry name" value="OS06G0707300 PROTEIN"/>
    <property type="match status" value="1"/>
</dbReference>
<dbReference type="SUPFAM" id="SSF81383">
    <property type="entry name" value="F-box domain"/>
    <property type="match status" value="1"/>
</dbReference>
<dbReference type="Gene3D" id="1.20.1280.50">
    <property type="match status" value="1"/>
</dbReference>
<gene>
    <name evidence="2" type="ORF">PVL29_020210</name>
</gene>
<dbReference type="AlphaFoldDB" id="A0AA39DEN0"/>
<comment type="caution">
    <text evidence="2">The sequence shown here is derived from an EMBL/GenBank/DDBJ whole genome shotgun (WGS) entry which is preliminary data.</text>
</comment>
<name>A0AA39DEN0_VITRO</name>
<feature type="domain" description="KIB1-4 beta-propeller" evidence="1">
    <location>
        <begin position="83"/>
        <end position="452"/>
    </location>
</feature>
<dbReference type="InterPro" id="IPR050942">
    <property type="entry name" value="F-box_BR-signaling"/>
</dbReference>
<keyword evidence="3" id="KW-1185">Reference proteome</keyword>